<feature type="compositionally biased region" description="Basic residues" evidence="1">
    <location>
        <begin position="65"/>
        <end position="77"/>
    </location>
</feature>
<evidence type="ECO:0000313" key="3">
    <source>
        <dbReference type="EMBL" id="MXP33093.1"/>
    </source>
</evidence>
<dbReference type="AlphaFoldDB" id="A0A845AV78"/>
<comment type="caution">
    <text evidence="3">The sequence shown here is derived from an EMBL/GenBank/DDBJ whole genome shotgun (WGS) entry which is preliminary data.</text>
</comment>
<gene>
    <name evidence="2" type="ORF">GRI94_00685</name>
    <name evidence="3" type="ORF">GRI94_14775</name>
</gene>
<reference evidence="3 4" key="1">
    <citation type="submission" date="2019-12" db="EMBL/GenBank/DDBJ databases">
        <title>Genomic-based taxomic classification of the family Erythrobacteraceae.</title>
        <authorList>
            <person name="Xu L."/>
        </authorList>
    </citation>
    <scope>NUCLEOTIDE SEQUENCE [LARGE SCALE GENOMIC DNA]</scope>
    <source>
        <strain evidence="3 4">JCM 16677</strain>
    </source>
</reference>
<dbReference type="EMBL" id="WTYE01000001">
    <property type="protein sequence ID" value="MXP30333.1"/>
    <property type="molecule type" value="Genomic_DNA"/>
</dbReference>
<name>A0A845AV78_9SPHN</name>
<dbReference type="Proteomes" id="UP000446786">
    <property type="component" value="Unassembled WGS sequence"/>
</dbReference>
<evidence type="ECO:0000256" key="1">
    <source>
        <dbReference type="SAM" id="MobiDB-lite"/>
    </source>
</evidence>
<dbReference type="OrthoDB" id="7282816at2"/>
<evidence type="ECO:0008006" key="5">
    <source>
        <dbReference type="Google" id="ProtNLM"/>
    </source>
</evidence>
<evidence type="ECO:0000313" key="2">
    <source>
        <dbReference type="EMBL" id="MXP30333.1"/>
    </source>
</evidence>
<organism evidence="3 4">
    <name type="scientific">Parerythrobacter jejuensis</name>
    <dbReference type="NCBI Taxonomy" id="795812"/>
    <lineage>
        <taxon>Bacteria</taxon>
        <taxon>Pseudomonadati</taxon>
        <taxon>Pseudomonadota</taxon>
        <taxon>Alphaproteobacteria</taxon>
        <taxon>Sphingomonadales</taxon>
        <taxon>Erythrobacteraceae</taxon>
        <taxon>Parerythrobacter</taxon>
    </lineage>
</organism>
<dbReference type="RefSeq" id="WP_160777892.1">
    <property type="nucleotide sequence ID" value="NZ_BAAAZF010000001.1"/>
</dbReference>
<feature type="region of interest" description="Disordered" evidence="1">
    <location>
        <begin position="65"/>
        <end position="87"/>
    </location>
</feature>
<proteinExistence type="predicted"/>
<evidence type="ECO:0000313" key="4">
    <source>
        <dbReference type="Proteomes" id="UP000446786"/>
    </source>
</evidence>
<dbReference type="EMBL" id="WTYE01000001">
    <property type="protein sequence ID" value="MXP33093.1"/>
    <property type="molecule type" value="Genomic_DNA"/>
</dbReference>
<accession>A0A845AV78</accession>
<protein>
    <recommendedName>
        <fullName evidence="5">LysR family transcriptional regulator</fullName>
    </recommendedName>
</protein>
<keyword evidence="4" id="KW-1185">Reference proteome</keyword>
<sequence>MTPPPDNTRWTGEKASAFLKLLARSGKVAPCARAVGMSRQSAYRLRARAPKFAAFWEDAMELARSRRATSRRGRKPVHPLLAKGPKE</sequence>